<dbReference type="PROSITE" id="PS51296">
    <property type="entry name" value="RIESKE"/>
    <property type="match status" value="1"/>
</dbReference>
<evidence type="ECO:0000256" key="1">
    <source>
        <dbReference type="ARBA" id="ARBA00022714"/>
    </source>
</evidence>
<accession>A0A7Y9J1Z8</accession>
<keyword evidence="2" id="KW-0479">Metal-binding</keyword>
<name>A0A7Y9J1Z8_9ACTN</name>
<dbReference type="SUPFAM" id="SSF50022">
    <property type="entry name" value="ISP domain"/>
    <property type="match status" value="1"/>
</dbReference>
<dbReference type="Gene3D" id="2.102.10.10">
    <property type="entry name" value="Rieske [2Fe-2S] iron-sulphur domain"/>
    <property type="match status" value="1"/>
</dbReference>
<keyword evidence="7" id="KW-1185">Reference proteome</keyword>
<evidence type="ECO:0000313" key="6">
    <source>
        <dbReference type="EMBL" id="NYD23737.1"/>
    </source>
</evidence>
<evidence type="ECO:0000259" key="5">
    <source>
        <dbReference type="PROSITE" id="PS51296"/>
    </source>
</evidence>
<keyword evidence="4" id="KW-0411">Iron-sulfur</keyword>
<gene>
    <name evidence="6" type="ORF">BJ968_003277</name>
</gene>
<keyword evidence="1" id="KW-0001">2Fe-2S</keyword>
<reference evidence="6 7" key="1">
    <citation type="submission" date="2020-07" db="EMBL/GenBank/DDBJ databases">
        <title>Sequencing the genomes of 1000 actinobacteria strains.</title>
        <authorList>
            <person name="Klenk H.-P."/>
        </authorList>
    </citation>
    <scope>NUCLEOTIDE SEQUENCE [LARGE SCALE GENOMIC DNA]</scope>
    <source>
        <strain evidence="6 7">DSM 7487</strain>
    </source>
</reference>
<dbReference type="EMBL" id="JACCBB010000001">
    <property type="protein sequence ID" value="NYD23737.1"/>
    <property type="molecule type" value="Genomic_DNA"/>
</dbReference>
<feature type="domain" description="Rieske" evidence="5">
    <location>
        <begin position="188"/>
        <end position="287"/>
    </location>
</feature>
<proteinExistence type="predicted"/>
<dbReference type="AlphaFoldDB" id="A0A7Y9J1Z8"/>
<dbReference type="InterPro" id="IPR017941">
    <property type="entry name" value="Rieske_2Fe-2S"/>
</dbReference>
<dbReference type="Proteomes" id="UP000521922">
    <property type="component" value="Unassembled WGS sequence"/>
</dbReference>
<evidence type="ECO:0000256" key="3">
    <source>
        <dbReference type="ARBA" id="ARBA00023004"/>
    </source>
</evidence>
<dbReference type="GO" id="GO:0016705">
    <property type="term" value="F:oxidoreductase activity, acting on paired donors, with incorporation or reduction of molecular oxygen"/>
    <property type="evidence" value="ECO:0007669"/>
    <property type="project" value="UniProtKB-ARBA"/>
</dbReference>
<dbReference type="PANTHER" id="PTHR21496:SF23">
    <property type="entry name" value="3-PHENYLPROPIONATE_CINNAMIC ACID DIOXYGENASE FERREDOXIN SUBUNIT"/>
    <property type="match status" value="1"/>
</dbReference>
<dbReference type="GO" id="GO:0051537">
    <property type="term" value="F:2 iron, 2 sulfur cluster binding"/>
    <property type="evidence" value="ECO:0007669"/>
    <property type="project" value="UniProtKB-KW"/>
</dbReference>
<dbReference type="Pfam" id="PF00355">
    <property type="entry name" value="Rieske"/>
    <property type="match status" value="1"/>
</dbReference>
<dbReference type="RefSeq" id="WP_179753671.1">
    <property type="nucleotide sequence ID" value="NZ_BAAAGN010000003.1"/>
</dbReference>
<dbReference type="CDD" id="cd03467">
    <property type="entry name" value="Rieske"/>
    <property type="match status" value="1"/>
</dbReference>
<organism evidence="6 7">
    <name type="scientific">Kineococcus aurantiacus</name>
    <dbReference type="NCBI Taxonomy" id="37633"/>
    <lineage>
        <taxon>Bacteria</taxon>
        <taxon>Bacillati</taxon>
        <taxon>Actinomycetota</taxon>
        <taxon>Actinomycetes</taxon>
        <taxon>Kineosporiales</taxon>
        <taxon>Kineosporiaceae</taxon>
        <taxon>Kineococcus</taxon>
    </lineage>
</organism>
<comment type="caution">
    <text evidence="6">The sequence shown here is derived from an EMBL/GenBank/DDBJ whole genome shotgun (WGS) entry which is preliminary data.</text>
</comment>
<evidence type="ECO:0000256" key="4">
    <source>
        <dbReference type="ARBA" id="ARBA00023014"/>
    </source>
</evidence>
<sequence length="294" mass="30226">MPLLSSLFDAPSRWAALDPVAGFAKDVADRLLPGGAVRGLLHGRPAGHPLHPAMAQLPIGTSVSALLLDAASVLLPGGRALDLPARGLAAVSVASVAPTALAGWADYVDLHPDQQRTAIVHAAGNAVAAALWTASLFSRRHGRLLRTAGTSVAGAAGALGGHLAYRWAAGANHAEHLVHLAGDGQEFSDLGPLDDLAEGRPQQRWIGDAPLCVLRRGGEVMALTDTCTHLGASLHEGEVKGTGPRTTITCPWHGSEFRFADGDVLDGPATAPQPTVETKVSAGRVLARVVGPPL</sequence>
<dbReference type="GO" id="GO:0004497">
    <property type="term" value="F:monooxygenase activity"/>
    <property type="evidence" value="ECO:0007669"/>
    <property type="project" value="UniProtKB-ARBA"/>
</dbReference>
<dbReference type="InterPro" id="IPR036922">
    <property type="entry name" value="Rieske_2Fe-2S_sf"/>
</dbReference>
<keyword evidence="3" id="KW-0408">Iron</keyword>
<dbReference type="GO" id="GO:0046872">
    <property type="term" value="F:metal ion binding"/>
    <property type="evidence" value="ECO:0007669"/>
    <property type="project" value="UniProtKB-KW"/>
</dbReference>
<protein>
    <submittedName>
        <fullName evidence="6">Nitrite reductase/ring-hydroxylating ferredoxin subunit/uncharacterized membrane protein</fullName>
    </submittedName>
</protein>
<evidence type="ECO:0000256" key="2">
    <source>
        <dbReference type="ARBA" id="ARBA00022723"/>
    </source>
</evidence>
<dbReference type="PANTHER" id="PTHR21496">
    <property type="entry name" value="FERREDOXIN-RELATED"/>
    <property type="match status" value="1"/>
</dbReference>
<evidence type="ECO:0000313" key="7">
    <source>
        <dbReference type="Proteomes" id="UP000521922"/>
    </source>
</evidence>